<evidence type="ECO:0008006" key="3">
    <source>
        <dbReference type="Google" id="ProtNLM"/>
    </source>
</evidence>
<comment type="caution">
    <text evidence="1">The sequence shown here is derived from an EMBL/GenBank/DDBJ whole genome shotgun (WGS) entry which is preliminary data.</text>
</comment>
<accession>A0A4U0XIQ8</accession>
<reference evidence="1 2" key="1">
    <citation type="submission" date="2017-03" db="EMBL/GenBank/DDBJ databases">
        <title>Genomes of endolithic fungi from Antarctica.</title>
        <authorList>
            <person name="Coleine C."/>
            <person name="Masonjones S."/>
            <person name="Stajich J.E."/>
        </authorList>
    </citation>
    <scope>NUCLEOTIDE SEQUENCE [LARGE SCALE GENOMIC DNA]</scope>
    <source>
        <strain evidence="1 2">CCFEE 5184</strain>
    </source>
</reference>
<sequence length="256" mass="29483">MPPISDSTEEPTFTHLFDLPPEVRDMIYIQWPKVAWVDIAQAHPRVGRSDRQTDKSVNQPTASKVSRRMRKECLDVFYGKNKFLLDLRGWKHSEYPRKWTPLMIFERWISGIGDENAGRLRSLSFLSHNFTAHIRTSNEVPHVSLKFRATPSRIESAEGTPAGYTFDIAARRAEQGLRSLLDRIRIERHGAPLRANDLNEICRFVNMLQPFLCKRSNLGHMGAVLPSNQVEDWPSPDAHTNKCDDCGYHRFTRGQD</sequence>
<keyword evidence="2" id="KW-1185">Reference proteome</keyword>
<organism evidence="1 2">
    <name type="scientific">Friedmanniomyces simplex</name>
    <dbReference type="NCBI Taxonomy" id="329884"/>
    <lineage>
        <taxon>Eukaryota</taxon>
        <taxon>Fungi</taxon>
        <taxon>Dikarya</taxon>
        <taxon>Ascomycota</taxon>
        <taxon>Pezizomycotina</taxon>
        <taxon>Dothideomycetes</taxon>
        <taxon>Dothideomycetidae</taxon>
        <taxon>Mycosphaerellales</taxon>
        <taxon>Teratosphaeriaceae</taxon>
        <taxon>Friedmanniomyces</taxon>
    </lineage>
</organism>
<dbReference type="EMBL" id="NAJQ01000195">
    <property type="protein sequence ID" value="TKA75368.1"/>
    <property type="molecule type" value="Genomic_DNA"/>
</dbReference>
<dbReference type="OrthoDB" id="4217619at2759"/>
<proteinExistence type="predicted"/>
<protein>
    <recommendedName>
        <fullName evidence="3">F-box domain-containing protein</fullName>
    </recommendedName>
</protein>
<name>A0A4U0XIQ8_9PEZI</name>
<dbReference type="AlphaFoldDB" id="A0A4U0XIQ8"/>
<dbReference type="STRING" id="329884.A0A4U0XIQ8"/>
<dbReference type="Proteomes" id="UP000309340">
    <property type="component" value="Unassembled WGS sequence"/>
</dbReference>
<evidence type="ECO:0000313" key="2">
    <source>
        <dbReference type="Proteomes" id="UP000309340"/>
    </source>
</evidence>
<evidence type="ECO:0000313" key="1">
    <source>
        <dbReference type="EMBL" id="TKA75368.1"/>
    </source>
</evidence>
<gene>
    <name evidence="1" type="ORF">B0A55_06006</name>
</gene>